<evidence type="ECO:0000313" key="4">
    <source>
        <dbReference type="Proteomes" id="UP000602510"/>
    </source>
</evidence>
<dbReference type="AlphaFoldDB" id="A0A833TD77"/>
<dbReference type="Proteomes" id="UP000602510">
    <property type="component" value="Unassembled WGS sequence"/>
</dbReference>
<sequence>MGTEGVDASQVKMGIPKTGGCCTKNVILCSVGFIFVILNLAALWALHFADRPVTKGSLRAVTRFSTNQLSATDGSTPSVGDAVSFNTNNVIRAGAGTTAYLNKFTLGTDLADILYVYFAPMGTSNAYYSTNVMSYVRTKTVGSSSTTDSAITTLSYNASSKSLEAGEAIVVANNVRGLATLSDTLMTVLTVDTDYVVSVFPATLDGAAGSVTANQAKAKEITKGSVTNFIALLSSSSFVVAYYEKYDASGYWQSARVGTVGSDGTITLSTAAKTFGVKNDADIENQFGAPLALKGLGADSGFVIPYYTQLNTFSSTTKTNADLSGLCVSSATFASNAQSAFTSVCNTAYRPSHYPESVALSDNAMAIVFHDKANNNALTVATLSVSSDKTMHFRSSYVFPEVSGDFVFYSSFTTPRPRVLTGNRLAVSFLNPTLNGRLSVRVLSFSPSTLSLNELTPVLPVAPSTFTLFFSNSNSKYKSIVHDMLPVGADGFVTAYVGKRDDILHQNFAVIETFGSPIGIVQSTSNGKSSIAMQGNAEVDGLSAGVMHYATTSGTVVAPDSKSTDLNSAEYFYTAEDTMLVTTDSRVGLAIDDDTLFISTSF</sequence>
<dbReference type="EMBL" id="WSZM01000001">
    <property type="protein sequence ID" value="KAF4047468.1"/>
    <property type="molecule type" value="Genomic_DNA"/>
</dbReference>
<keyword evidence="1" id="KW-1133">Transmembrane helix</keyword>
<keyword evidence="1" id="KW-0812">Transmembrane</keyword>
<protein>
    <submittedName>
        <fullName evidence="2">Uncharacterized protein</fullName>
    </submittedName>
</protein>
<evidence type="ECO:0000313" key="3">
    <source>
        <dbReference type="EMBL" id="KAF4135981.1"/>
    </source>
</evidence>
<reference evidence="2" key="1">
    <citation type="submission" date="2020-04" db="EMBL/GenBank/DDBJ databases">
        <title>Hybrid Assembly of Korean Phytophthora infestans isolates.</title>
        <authorList>
            <person name="Prokchorchik M."/>
            <person name="Lee Y."/>
            <person name="Seo J."/>
            <person name="Cho J.-H."/>
            <person name="Park Y.-E."/>
            <person name="Jang D.-C."/>
            <person name="Im J.-S."/>
            <person name="Choi J.-G."/>
            <person name="Park H.-J."/>
            <person name="Lee G.-B."/>
            <person name="Lee Y.-G."/>
            <person name="Hong S.-Y."/>
            <person name="Cho K."/>
            <person name="Sohn K.H."/>
        </authorList>
    </citation>
    <scope>NUCLEOTIDE SEQUENCE</scope>
    <source>
        <strain evidence="2">KR_1_A1</strain>
        <strain evidence="3">KR_2_A2</strain>
    </source>
</reference>
<keyword evidence="1" id="KW-0472">Membrane</keyword>
<accession>A0A833TD77</accession>
<gene>
    <name evidence="2" type="ORF">GN244_ATG00017</name>
    <name evidence="3" type="ORF">GN958_ATG14828</name>
</gene>
<comment type="caution">
    <text evidence="2">The sequence shown here is derived from an EMBL/GenBank/DDBJ whole genome shotgun (WGS) entry which is preliminary data.</text>
</comment>
<name>A0A833TD77_PHYIN</name>
<dbReference type="OMA" id="DEANXNA"/>
<dbReference type="Proteomes" id="UP000704712">
    <property type="component" value="Unassembled WGS sequence"/>
</dbReference>
<evidence type="ECO:0000313" key="2">
    <source>
        <dbReference type="EMBL" id="KAF4047468.1"/>
    </source>
</evidence>
<evidence type="ECO:0000256" key="1">
    <source>
        <dbReference type="SAM" id="Phobius"/>
    </source>
</evidence>
<organism evidence="2 4">
    <name type="scientific">Phytophthora infestans</name>
    <name type="common">Potato late blight agent</name>
    <name type="synonym">Botrytis infestans</name>
    <dbReference type="NCBI Taxonomy" id="4787"/>
    <lineage>
        <taxon>Eukaryota</taxon>
        <taxon>Sar</taxon>
        <taxon>Stramenopiles</taxon>
        <taxon>Oomycota</taxon>
        <taxon>Peronosporomycetes</taxon>
        <taxon>Peronosporales</taxon>
        <taxon>Peronosporaceae</taxon>
        <taxon>Phytophthora</taxon>
    </lineage>
</organism>
<dbReference type="EMBL" id="JAACNO010002033">
    <property type="protein sequence ID" value="KAF4135981.1"/>
    <property type="molecule type" value="Genomic_DNA"/>
</dbReference>
<keyword evidence="4" id="KW-1185">Reference proteome</keyword>
<proteinExistence type="predicted"/>
<feature type="transmembrane region" description="Helical" evidence="1">
    <location>
        <begin position="26"/>
        <end position="46"/>
    </location>
</feature>